<evidence type="ECO:0000313" key="1">
    <source>
        <dbReference type="EMBL" id="ERE75785.1"/>
    </source>
</evidence>
<dbReference type="AlphaFoldDB" id="A0A061I7H9"/>
<name>A0A061I7H9_CRIGR</name>
<accession>A0A061I7H9</accession>
<gene>
    <name evidence="1" type="ORF">H671_4g12362</name>
</gene>
<protein>
    <submittedName>
        <fullName evidence="1">Myosin-15-like protein</fullName>
    </submittedName>
</protein>
<organism evidence="1 2">
    <name type="scientific">Cricetulus griseus</name>
    <name type="common">Chinese hamster</name>
    <name type="synonym">Cricetulus barabensis griseus</name>
    <dbReference type="NCBI Taxonomy" id="10029"/>
    <lineage>
        <taxon>Eukaryota</taxon>
        <taxon>Metazoa</taxon>
        <taxon>Chordata</taxon>
        <taxon>Craniata</taxon>
        <taxon>Vertebrata</taxon>
        <taxon>Euteleostomi</taxon>
        <taxon>Mammalia</taxon>
        <taxon>Eutheria</taxon>
        <taxon>Euarchontoglires</taxon>
        <taxon>Glires</taxon>
        <taxon>Rodentia</taxon>
        <taxon>Myomorpha</taxon>
        <taxon>Muroidea</taxon>
        <taxon>Cricetidae</taxon>
        <taxon>Cricetinae</taxon>
        <taxon>Cricetulus</taxon>
    </lineage>
</organism>
<dbReference type="Proteomes" id="UP000030759">
    <property type="component" value="Unassembled WGS sequence"/>
</dbReference>
<proteinExistence type="predicted"/>
<sequence>MECSEEISHDTKCLQNIYDNQTGERSVELPSYFGSIEPCYNSSTFALLGVTTTSPRKIPLPQSFCHRPPERATLNEDCQHPACLNEEVSKLLRAVQVMREAQQQMQQQTWEHLHAKEKKLSNMSKASLKLMPASS</sequence>
<reference evidence="2" key="1">
    <citation type="journal article" date="2013" name="Nat. Biotechnol.">
        <title>Chinese hamster genome sequenced from sorted chromosomes.</title>
        <authorList>
            <person name="Brinkrolf K."/>
            <person name="Rupp O."/>
            <person name="Laux H."/>
            <person name="Kollin F."/>
            <person name="Ernst W."/>
            <person name="Linke B."/>
            <person name="Kofler R."/>
            <person name="Romand S."/>
            <person name="Hesse F."/>
            <person name="Budach W.E."/>
            <person name="Galosy S."/>
            <person name="Muller D."/>
            <person name="Noll T."/>
            <person name="Wienberg J."/>
            <person name="Jostock T."/>
            <person name="Leonard M."/>
            <person name="Grillari J."/>
            <person name="Tauch A."/>
            <person name="Goesmann A."/>
            <person name="Helk B."/>
            <person name="Mott J.E."/>
            <person name="Puhler A."/>
            <person name="Borth N."/>
        </authorList>
    </citation>
    <scope>NUCLEOTIDE SEQUENCE [LARGE SCALE GENOMIC DNA]</scope>
    <source>
        <strain evidence="2">17A/GY</strain>
    </source>
</reference>
<evidence type="ECO:0000313" key="2">
    <source>
        <dbReference type="Proteomes" id="UP000030759"/>
    </source>
</evidence>
<dbReference type="EMBL" id="KE675348">
    <property type="protein sequence ID" value="ERE75785.1"/>
    <property type="molecule type" value="Genomic_DNA"/>
</dbReference>